<proteinExistence type="predicted"/>
<evidence type="ECO:0000313" key="2">
    <source>
        <dbReference type="EMBL" id="SEF37416.1"/>
    </source>
</evidence>
<evidence type="ECO:0000313" key="3">
    <source>
        <dbReference type="Proteomes" id="UP000198878"/>
    </source>
</evidence>
<dbReference type="AlphaFoldDB" id="A0A1H5RGA8"/>
<evidence type="ECO:0000256" key="1">
    <source>
        <dbReference type="SAM" id="Phobius"/>
    </source>
</evidence>
<organism evidence="2 3">
    <name type="scientific">Amycolatopsis pretoriensis</name>
    <dbReference type="NCBI Taxonomy" id="218821"/>
    <lineage>
        <taxon>Bacteria</taxon>
        <taxon>Bacillati</taxon>
        <taxon>Actinomycetota</taxon>
        <taxon>Actinomycetes</taxon>
        <taxon>Pseudonocardiales</taxon>
        <taxon>Pseudonocardiaceae</taxon>
        <taxon>Amycolatopsis</taxon>
    </lineage>
</organism>
<name>A0A1H5RGA8_9PSEU</name>
<keyword evidence="1" id="KW-0812">Transmembrane</keyword>
<feature type="transmembrane region" description="Helical" evidence="1">
    <location>
        <begin position="130"/>
        <end position="154"/>
    </location>
</feature>
<protein>
    <submittedName>
        <fullName evidence="2">Uncharacterized protein</fullName>
    </submittedName>
</protein>
<dbReference type="EMBL" id="FNUJ01000013">
    <property type="protein sequence ID" value="SEF37416.1"/>
    <property type="molecule type" value="Genomic_DNA"/>
</dbReference>
<feature type="transmembrane region" description="Helical" evidence="1">
    <location>
        <begin position="187"/>
        <end position="205"/>
    </location>
</feature>
<dbReference type="RefSeq" id="WP_091390322.1">
    <property type="nucleotide sequence ID" value="NZ_FNUJ01000013.1"/>
</dbReference>
<keyword evidence="1" id="KW-0472">Membrane</keyword>
<feature type="transmembrane region" description="Helical" evidence="1">
    <location>
        <begin position="52"/>
        <end position="73"/>
    </location>
</feature>
<dbReference type="Proteomes" id="UP000198878">
    <property type="component" value="Unassembled WGS sequence"/>
</dbReference>
<gene>
    <name evidence="2" type="ORF">SAMN05421837_113246</name>
</gene>
<keyword evidence="3" id="KW-1185">Reference proteome</keyword>
<feature type="transmembrane region" description="Helical" evidence="1">
    <location>
        <begin position="161"/>
        <end position="181"/>
    </location>
</feature>
<dbReference type="STRING" id="218821.SAMN05421837_113246"/>
<sequence>MSRGARWLTAALLPIGPAAIAVLRLVLPYDTTDDAAVVVRKVAAAPDTQSLVVWLGFVGVLTLVPAVLAAGGLTRPGAPRTTAAALVLLVPAYSTLGLLVAGDAGVLFGVREHLPEAVVARLFEAVHPVAAVAGVVFVVGHVAGTVVLGVAMGISGAVPRWAAGLTVVAQPLHFVAAVVVAGHPLDFAAWGCNAVGFAAVAVALLRVAPGRKPARVAVSSSA</sequence>
<accession>A0A1H5RGA8</accession>
<keyword evidence="1" id="KW-1133">Transmembrane helix</keyword>
<reference evidence="3" key="1">
    <citation type="submission" date="2016-10" db="EMBL/GenBank/DDBJ databases">
        <authorList>
            <person name="Varghese N."/>
            <person name="Submissions S."/>
        </authorList>
    </citation>
    <scope>NUCLEOTIDE SEQUENCE [LARGE SCALE GENOMIC DNA]</scope>
    <source>
        <strain evidence="3">DSM 44654</strain>
    </source>
</reference>
<feature type="transmembrane region" description="Helical" evidence="1">
    <location>
        <begin position="85"/>
        <end position="110"/>
    </location>
</feature>